<feature type="compositionally biased region" description="Polar residues" evidence="1">
    <location>
        <begin position="201"/>
        <end position="212"/>
    </location>
</feature>
<keyword evidence="2" id="KW-0472">Membrane</keyword>
<keyword evidence="4" id="KW-1185">Reference proteome</keyword>
<organism evidence="3 4">
    <name type="scientific">Neonectria punicea</name>
    <dbReference type="NCBI Taxonomy" id="979145"/>
    <lineage>
        <taxon>Eukaryota</taxon>
        <taxon>Fungi</taxon>
        <taxon>Dikarya</taxon>
        <taxon>Ascomycota</taxon>
        <taxon>Pezizomycotina</taxon>
        <taxon>Sordariomycetes</taxon>
        <taxon>Hypocreomycetidae</taxon>
        <taxon>Hypocreales</taxon>
        <taxon>Nectriaceae</taxon>
        <taxon>Neonectria</taxon>
    </lineage>
</organism>
<dbReference type="Proteomes" id="UP001498476">
    <property type="component" value="Unassembled WGS sequence"/>
</dbReference>
<accession>A0ABR1HVC5</accession>
<reference evidence="3 4" key="1">
    <citation type="journal article" date="2025" name="Microbiol. Resour. Announc.">
        <title>Draft genome sequences for Neonectria magnoliae and Neonectria punicea, canker pathogens of Liriodendron tulipifera and Acer saccharum in West Virginia.</title>
        <authorList>
            <person name="Petronek H.M."/>
            <person name="Kasson M.T."/>
            <person name="Metheny A.M."/>
            <person name="Stauder C.M."/>
            <person name="Lovett B."/>
            <person name="Lynch S.C."/>
            <person name="Garnas J.R."/>
            <person name="Kasson L.R."/>
            <person name="Stajich J.E."/>
        </authorList>
    </citation>
    <scope>NUCLEOTIDE SEQUENCE [LARGE SCALE GENOMIC DNA]</scope>
    <source>
        <strain evidence="3 4">NRRL 64653</strain>
    </source>
</reference>
<evidence type="ECO:0000256" key="2">
    <source>
        <dbReference type="SAM" id="Phobius"/>
    </source>
</evidence>
<name>A0ABR1HVC5_9HYPO</name>
<dbReference type="EMBL" id="JAZAVJ010000001">
    <property type="protein sequence ID" value="KAK7425143.1"/>
    <property type="molecule type" value="Genomic_DNA"/>
</dbReference>
<feature type="region of interest" description="Disordered" evidence="1">
    <location>
        <begin position="162"/>
        <end position="212"/>
    </location>
</feature>
<feature type="transmembrane region" description="Helical" evidence="2">
    <location>
        <begin position="111"/>
        <end position="132"/>
    </location>
</feature>
<keyword evidence="2" id="KW-1133">Transmembrane helix</keyword>
<evidence type="ECO:0000313" key="4">
    <source>
        <dbReference type="Proteomes" id="UP001498476"/>
    </source>
</evidence>
<keyword evidence="2" id="KW-0812">Transmembrane</keyword>
<sequence>MDLFARFETVVRPDIQDVLPTVSSSIFGDSPMTTGPSSPLSSSELLQKLLLNAEVSRIISASHATTLFTAITPQATIQAASSTTEVSEATVTAAEENMSSPGQRFSRFTDIAIAFGIFVALTLIIVGVVFCTRRKKSKKPPKSQGQHEPKIDYSAWRQANLSEPGAAHIPKDSNSNPAAMVDNYAREHNQWAQPPMYQPPRRQNTSYPRQGA</sequence>
<comment type="caution">
    <text evidence="3">The sequence shown here is derived from an EMBL/GenBank/DDBJ whole genome shotgun (WGS) entry which is preliminary data.</text>
</comment>
<evidence type="ECO:0000256" key="1">
    <source>
        <dbReference type="SAM" id="MobiDB-lite"/>
    </source>
</evidence>
<gene>
    <name evidence="3" type="ORF">QQX98_000057</name>
</gene>
<proteinExistence type="predicted"/>
<protein>
    <submittedName>
        <fullName evidence="3">Uncharacterized protein</fullName>
    </submittedName>
</protein>
<evidence type="ECO:0000313" key="3">
    <source>
        <dbReference type="EMBL" id="KAK7425143.1"/>
    </source>
</evidence>